<comment type="caution">
    <text evidence="1">The sequence shown here is derived from an EMBL/GenBank/DDBJ whole genome shotgun (WGS) entry which is preliminary data.</text>
</comment>
<name>A0A2N6UGJ8_9LACT</name>
<dbReference type="EMBL" id="PNHQ01000001">
    <property type="protein sequence ID" value="PMC80710.1"/>
    <property type="molecule type" value="Genomic_DNA"/>
</dbReference>
<proteinExistence type="predicted"/>
<evidence type="ECO:0000313" key="2">
    <source>
        <dbReference type="Proteomes" id="UP000235701"/>
    </source>
</evidence>
<evidence type="ECO:0000313" key="1">
    <source>
        <dbReference type="EMBL" id="PMC80710.1"/>
    </source>
</evidence>
<gene>
    <name evidence="1" type="ORF">CJ191_00895</name>
</gene>
<sequence>MGVMLTLAYEVAIKDQQIALEIINQAHKMIKSKFQPVLMSDNVQLDHAIHKQSILFADGMSAYLYYRLLQQAIYPIHINGGLGLSEDIAQSLTYSEQVLEEAQKLGEGYILYNANFFEDSLLNMQLINWQNIVRNQTPVARVLAFLYEIQAPVYVDGSMLTQDFLSEDLISLDQTKQVLYADDEKLLSMSDINFSARKTSKWLEIFDQVDKKKYFITGLFKKGYATAIANMTYMTRQNIDYHFRSGRFSYERDMLATIVLQMDREIAALG</sequence>
<accession>A0A2N6UGJ8</accession>
<protein>
    <submittedName>
        <fullName evidence="1">Uncharacterized protein</fullName>
    </submittedName>
</protein>
<organism evidence="1 2">
    <name type="scientific">Aerococcus viridans</name>
    <dbReference type="NCBI Taxonomy" id="1377"/>
    <lineage>
        <taxon>Bacteria</taxon>
        <taxon>Bacillati</taxon>
        <taxon>Bacillota</taxon>
        <taxon>Bacilli</taxon>
        <taxon>Lactobacillales</taxon>
        <taxon>Aerococcaceae</taxon>
        <taxon>Aerococcus</taxon>
    </lineage>
</organism>
<dbReference type="Proteomes" id="UP000235701">
    <property type="component" value="Unassembled WGS sequence"/>
</dbReference>
<dbReference type="OrthoDB" id="2135964at2"/>
<dbReference type="AlphaFoldDB" id="A0A2N6UGJ8"/>
<reference evidence="1 2" key="1">
    <citation type="submission" date="2017-09" db="EMBL/GenBank/DDBJ databases">
        <title>Bacterial strain isolated from the female urinary microbiota.</title>
        <authorList>
            <person name="Thomas-White K."/>
            <person name="Kumar N."/>
            <person name="Forster S."/>
            <person name="Putonti C."/>
            <person name="Lawley T."/>
            <person name="Wolfe A.J."/>
        </authorList>
    </citation>
    <scope>NUCLEOTIDE SEQUENCE [LARGE SCALE GENOMIC DNA]</scope>
    <source>
        <strain evidence="1 2">UMB0240</strain>
    </source>
</reference>
<dbReference type="RefSeq" id="WP_070466830.1">
    <property type="nucleotide sequence ID" value="NZ_PNHQ01000001.1"/>
</dbReference>
<keyword evidence="2" id="KW-1185">Reference proteome</keyword>